<reference evidence="8" key="1">
    <citation type="submission" date="2019-06" db="EMBL/GenBank/DDBJ databases">
        <authorList>
            <person name="Deangelis K."/>
            <person name="Huntemann M."/>
            <person name="Clum A."/>
            <person name="Pillay M."/>
            <person name="Palaniappan K."/>
            <person name="Varghese N."/>
            <person name="Mikhailova N."/>
            <person name="Stamatis D."/>
            <person name="Reddy T."/>
            <person name="Daum C."/>
            <person name="Shapiro N."/>
            <person name="Ivanova N."/>
            <person name="Kyrpides N."/>
            <person name="Woyke T."/>
        </authorList>
    </citation>
    <scope>NUCLEOTIDE SEQUENCE [LARGE SCALE GENOMIC DNA]</scope>
    <source>
        <strain evidence="8">128R</strain>
    </source>
</reference>
<dbReference type="GO" id="GO:0030288">
    <property type="term" value="C:outer membrane-bounded periplasmic space"/>
    <property type="evidence" value="ECO:0007669"/>
    <property type="project" value="InterPro"/>
</dbReference>
<gene>
    <name evidence="8" type="ORF">FHU10_3429</name>
</gene>
<keyword evidence="6" id="KW-0472">Membrane</keyword>
<dbReference type="SUPFAM" id="SSF49584">
    <property type="entry name" value="Periplasmic chaperone C-domain"/>
    <property type="match status" value="1"/>
</dbReference>
<keyword evidence="5" id="KW-0143">Chaperone</keyword>
<evidence type="ECO:0000256" key="1">
    <source>
        <dbReference type="ARBA" id="ARBA00004418"/>
    </source>
</evidence>
<keyword evidence="3" id="KW-0732">Signal</keyword>
<accession>A0A542BST6</accession>
<reference evidence="8" key="2">
    <citation type="submission" date="2019-08" db="EMBL/GenBank/DDBJ databases">
        <title>Investigation of anaerobic lignin degradation for improved lignocellulosic biofuels.</title>
        <authorList>
            <person name="Deangelis K.PhD."/>
        </authorList>
    </citation>
    <scope>NUCLEOTIDE SEQUENCE [LARGE SCALE GENOMIC DNA]</scope>
    <source>
        <strain evidence="8">128R</strain>
    </source>
</reference>
<evidence type="ECO:0000256" key="5">
    <source>
        <dbReference type="ARBA" id="ARBA00023186"/>
    </source>
</evidence>
<dbReference type="InterPro" id="IPR016147">
    <property type="entry name" value="Pili_assmbl_chaperone_N"/>
</dbReference>
<protein>
    <submittedName>
        <fullName evidence="8">P pilus assembly chaperone PapD</fullName>
    </submittedName>
</protein>
<comment type="caution">
    <text evidence="8">The sequence shown here is derived from an EMBL/GenBank/DDBJ whole genome shotgun (WGS) entry which is preliminary data.</text>
</comment>
<dbReference type="EMBL" id="VISQ01000001">
    <property type="protein sequence ID" value="TVZ70833.1"/>
    <property type="molecule type" value="Genomic_DNA"/>
</dbReference>
<evidence type="ECO:0000256" key="6">
    <source>
        <dbReference type="SAM" id="Phobius"/>
    </source>
</evidence>
<dbReference type="SUPFAM" id="SSF49354">
    <property type="entry name" value="PapD-like"/>
    <property type="match status" value="1"/>
</dbReference>
<feature type="transmembrane region" description="Helical" evidence="6">
    <location>
        <begin position="57"/>
        <end position="80"/>
    </location>
</feature>
<evidence type="ECO:0000256" key="3">
    <source>
        <dbReference type="ARBA" id="ARBA00022729"/>
    </source>
</evidence>
<keyword evidence="4" id="KW-0574">Periplasm</keyword>
<evidence type="ECO:0000256" key="4">
    <source>
        <dbReference type="ARBA" id="ARBA00022764"/>
    </source>
</evidence>
<dbReference type="GO" id="GO:0071555">
    <property type="term" value="P:cell wall organization"/>
    <property type="evidence" value="ECO:0007669"/>
    <property type="project" value="InterPro"/>
</dbReference>
<dbReference type="PANTHER" id="PTHR30251:SF3">
    <property type="entry name" value="FIMBRIAL CHAPARONE PROTEIN"/>
    <property type="match status" value="1"/>
</dbReference>
<sequence>MNYFTPNNRQYYLAYVKATTSPFRVLPNLNINRSSENDMYITKNNHSTSPLKKKIKLLLTFMLAPLLGGWPLFSLASGVLPETTTVIINEAQKGGSINVKNTENVPVLLYTKVVNLPDDSEPQLFVTQPVVRLEPGQTQRVRFVLNTNTPLEVEHIKRVYFEGVTEKNDTTSQVAISVRQDLPVLIAPKNLKPKQNMWTDLNWSASGDNLKVTNTGKQVVRLVPQIKLLPTGSQLSLGKSYILPQETLTIAVPANIRLHNQQQVEFSPVSRYGFDVGLQKSTLAGK</sequence>
<proteinExistence type="inferred from homology"/>
<name>A0A542BST6_SERFO</name>
<organism evidence="8">
    <name type="scientific">Serratia fonticola</name>
    <dbReference type="NCBI Taxonomy" id="47917"/>
    <lineage>
        <taxon>Bacteria</taxon>
        <taxon>Pseudomonadati</taxon>
        <taxon>Pseudomonadota</taxon>
        <taxon>Gammaproteobacteria</taxon>
        <taxon>Enterobacterales</taxon>
        <taxon>Yersiniaceae</taxon>
        <taxon>Serratia</taxon>
    </lineage>
</organism>
<evidence type="ECO:0000259" key="7">
    <source>
        <dbReference type="Pfam" id="PF00345"/>
    </source>
</evidence>
<evidence type="ECO:0000256" key="2">
    <source>
        <dbReference type="ARBA" id="ARBA00007399"/>
    </source>
</evidence>
<dbReference type="InterPro" id="IPR036316">
    <property type="entry name" value="Pili_assmbl_chap_C_dom_sf"/>
</dbReference>
<comment type="subcellular location">
    <subcellularLocation>
        <location evidence="1">Periplasm</location>
    </subcellularLocation>
</comment>
<dbReference type="InterPro" id="IPR050643">
    <property type="entry name" value="Periplasmic_pilus_chap"/>
</dbReference>
<dbReference type="PANTHER" id="PTHR30251">
    <property type="entry name" value="PILUS ASSEMBLY CHAPERONE"/>
    <property type="match status" value="1"/>
</dbReference>
<keyword evidence="6" id="KW-0812">Transmembrane</keyword>
<comment type="similarity">
    <text evidence="2">Belongs to the periplasmic pilus chaperone family.</text>
</comment>
<feature type="domain" description="Pili assembly chaperone N-terminal" evidence="7">
    <location>
        <begin position="79"/>
        <end position="191"/>
    </location>
</feature>
<keyword evidence="6" id="KW-1133">Transmembrane helix</keyword>
<dbReference type="NCBIfam" id="NF007392">
    <property type="entry name" value="PRK09918.1"/>
    <property type="match status" value="1"/>
</dbReference>
<evidence type="ECO:0000313" key="8">
    <source>
        <dbReference type="EMBL" id="TVZ70833.1"/>
    </source>
</evidence>
<dbReference type="InterPro" id="IPR008962">
    <property type="entry name" value="PapD-like_sf"/>
</dbReference>
<dbReference type="Gene3D" id="2.60.40.10">
    <property type="entry name" value="Immunoglobulins"/>
    <property type="match status" value="1"/>
</dbReference>
<dbReference type="InterPro" id="IPR013783">
    <property type="entry name" value="Ig-like_fold"/>
</dbReference>
<dbReference type="Pfam" id="PF00345">
    <property type="entry name" value="PapD_N"/>
    <property type="match status" value="1"/>
</dbReference>
<dbReference type="AlphaFoldDB" id="A0A542BST6"/>